<feature type="transmembrane region" description="Helical" evidence="1">
    <location>
        <begin position="167"/>
        <end position="185"/>
    </location>
</feature>
<accession>B4SK08</accession>
<dbReference type="HOGENOM" id="CLU_017192_0_0_6"/>
<dbReference type="eggNOG" id="ENOG502Z7Q8">
    <property type="taxonomic scope" value="Bacteria"/>
</dbReference>
<feature type="transmembrane region" description="Helical" evidence="1">
    <location>
        <begin position="332"/>
        <end position="351"/>
    </location>
</feature>
<dbReference type="OrthoDB" id="6053736at2"/>
<reference evidence="3 4" key="1">
    <citation type="submission" date="2008-06" db="EMBL/GenBank/DDBJ databases">
        <title>Complete sequence of Stenotrophomonas maltophilia R551-3.</title>
        <authorList>
            <consortium name="US DOE Joint Genome Institute"/>
            <person name="Lucas S."/>
            <person name="Copeland A."/>
            <person name="Lapidus A."/>
            <person name="Glavina del Rio T."/>
            <person name="Dalin E."/>
            <person name="Tice H."/>
            <person name="Pitluck S."/>
            <person name="Chain P."/>
            <person name="Malfatti S."/>
            <person name="Shin M."/>
            <person name="Vergez L."/>
            <person name="Lang D."/>
            <person name="Schmutz J."/>
            <person name="Larimer F."/>
            <person name="Land M."/>
            <person name="Hauser L."/>
            <person name="Kyrpides N."/>
            <person name="Mikhailova N."/>
            <person name="Taghavi S."/>
            <person name="Monchy S."/>
            <person name="Newman L."/>
            <person name="Vangronsveld J."/>
            <person name="van der Lelie D."/>
            <person name="Richardson P."/>
        </authorList>
    </citation>
    <scope>NUCLEOTIDE SEQUENCE [LARGE SCALE GENOMIC DNA]</scope>
    <source>
        <strain evidence="3 4">R551-3</strain>
    </source>
</reference>
<gene>
    <name evidence="3" type="ordered locus">Smal_0635</name>
</gene>
<evidence type="ECO:0000313" key="3">
    <source>
        <dbReference type="EMBL" id="ACF50340.1"/>
    </source>
</evidence>
<proteinExistence type="predicted"/>
<dbReference type="KEGG" id="smt:Smal_0635"/>
<feature type="transmembrane region" description="Helical" evidence="1">
    <location>
        <begin position="260"/>
        <end position="278"/>
    </location>
</feature>
<dbReference type="InterPro" id="IPR056074">
    <property type="entry name" value="DUF7657"/>
</dbReference>
<feature type="transmembrane region" description="Helical" evidence="1">
    <location>
        <begin position="132"/>
        <end position="160"/>
    </location>
</feature>
<organism evidence="3 4">
    <name type="scientific">Stenotrophomonas maltophilia (strain R551-3)</name>
    <dbReference type="NCBI Taxonomy" id="391008"/>
    <lineage>
        <taxon>Bacteria</taxon>
        <taxon>Pseudomonadati</taxon>
        <taxon>Pseudomonadota</taxon>
        <taxon>Gammaproteobacteria</taxon>
        <taxon>Lysobacterales</taxon>
        <taxon>Lysobacteraceae</taxon>
        <taxon>Stenotrophomonas</taxon>
        <taxon>Stenotrophomonas maltophilia group</taxon>
    </lineage>
</organism>
<feature type="domain" description="DUF7657" evidence="2">
    <location>
        <begin position="35"/>
        <end position="410"/>
    </location>
</feature>
<evidence type="ECO:0000259" key="2">
    <source>
        <dbReference type="Pfam" id="PF24677"/>
    </source>
</evidence>
<evidence type="ECO:0000313" key="4">
    <source>
        <dbReference type="Proteomes" id="UP000001867"/>
    </source>
</evidence>
<feature type="transmembrane region" description="Helical" evidence="1">
    <location>
        <begin position="428"/>
        <end position="445"/>
    </location>
</feature>
<sequence length="630" mass="67833">MDPTFENEMSDSAPTPLPAHDASLLGGLRSSQARLFAGIVALLCILYVAFALTPSSYALAYEYLGLAPQQPLLGTARYIRTDEWMVFTPYIQIAVGNDFGQVNAHSAYHESLRTFQALPLLDWGLLFKPYHWAFFLLPAANAYSFFFMFMAMAFLCGWALFLRQLRLPALAAMLVSVTLFFAPFVQVWWTSNAGAFALAPWAAVAWLRIGHRGLRIAASAYALAAWLVAVSYPPFIISSLLAMAVLVLAFRRDAITLRRLFDAAVAGAIALAVFVGYFHDIIPIVRNTVYPGQRQSAGGGVGLTTLLAHLFPNLMTYRFAPLPLFKASNDCEIAVLGSLLPLFTVVLADGARLRAWAGSHRSTLLILAAGLLLIACWIFLPIPAVVGKLTGLSMVPPARALLAFGLLLNIGCAMILVRCGVRLERWRLLLLAALLVAGSLAKFLFGEGQLSRLHSTADALPYLCLAALAIAAKRPRLSVHAASLVLATAALANLLGNGLFNPVQPAGPIFAMDRTAVLQSLQARGARNNTEGVLVAPGGFGALLPGAGIAAVNHVLYLPQLDYFGRYFPAMQDEAFNFTFNRYHHITVAADSDMPRVLQGDLVEVPANILLAAPACATPGTRDCRAGAQP</sequence>
<keyword evidence="1" id="KW-0472">Membrane</keyword>
<feature type="transmembrane region" description="Helical" evidence="1">
    <location>
        <begin position="400"/>
        <end position="421"/>
    </location>
</feature>
<name>B4SK08_STRM5</name>
<protein>
    <recommendedName>
        <fullName evidence="2">DUF7657 domain-containing protein</fullName>
    </recommendedName>
</protein>
<dbReference type="AlphaFoldDB" id="B4SK08"/>
<feature type="transmembrane region" description="Helical" evidence="1">
    <location>
        <begin position="479"/>
        <end position="500"/>
    </location>
</feature>
<feature type="transmembrane region" description="Helical" evidence="1">
    <location>
        <begin position="191"/>
        <end position="209"/>
    </location>
</feature>
<feature type="transmembrane region" description="Helical" evidence="1">
    <location>
        <begin position="221"/>
        <end position="248"/>
    </location>
</feature>
<dbReference type="STRING" id="391008.Smal_0635"/>
<dbReference type="Pfam" id="PF24677">
    <property type="entry name" value="DUF7657"/>
    <property type="match status" value="1"/>
</dbReference>
<feature type="transmembrane region" description="Helical" evidence="1">
    <location>
        <begin position="35"/>
        <end position="53"/>
    </location>
</feature>
<dbReference type="Proteomes" id="UP000001867">
    <property type="component" value="Chromosome"/>
</dbReference>
<keyword evidence="1" id="KW-1133">Transmembrane helix</keyword>
<feature type="transmembrane region" description="Helical" evidence="1">
    <location>
        <begin position="451"/>
        <end position="472"/>
    </location>
</feature>
<keyword evidence="1" id="KW-0812">Transmembrane</keyword>
<evidence type="ECO:0000256" key="1">
    <source>
        <dbReference type="SAM" id="Phobius"/>
    </source>
</evidence>
<feature type="transmembrane region" description="Helical" evidence="1">
    <location>
        <begin position="363"/>
        <end position="380"/>
    </location>
</feature>
<feature type="transmembrane region" description="Helical" evidence="1">
    <location>
        <begin position="299"/>
        <end position="320"/>
    </location>
</feature>
<dbReference type="EMBL" id="CP001111">
    <property type="protein sequence ID" value="ACF50340.1"/>
    <property type="molecule type" value="Genomic_DNA"/>
</dbReference>